<dbReference type="Proteomes" id="UP001551482">
    <property type="component" value="Unassembled WGS sequence"/>
</dbReference>
<keyword evidence="2" id="KW-1185">Reference proteome</keyword>
<keyword evidence="1" id="KW-0238">DNA-binding</keyword>
<dbReference type="InterPro" id="IPR009351">
    <property type="entry name" value="AlkZ-like"/>
</dbReference>
<name>A0ABV3DW95_9ACTN</name>
<accession>A0ABV3DW95</accession>
<dbReference type="RefSeq" id="WP_358364740.1">
    <property type="nucleotide sequence ID" value="NZ_JBEZFP010000228.1"/>
</dbReference>
<sequence length="392" mass="42849">MRIGVDQRRGRLGRRHMLAPSHRVAGVVEIADRLVGLHATDAATVVLSARARSAERAGVVDALDQALYEDRSLLRMHCMRRTLFVVPDDLAPALQVSTTRAVAARERASFLKLLAATGTGRDAAWLAKAEDDALAALRGFGSAARVNDVTAEVPALQETVTLSPGKPYEAVQRVGSSVLRLLAMDGRVRRGRPVGGWTSGQFRYEPADAMPELDPDDARAEVVRRWLATYGPATTDDIKWWTGWPVGDVRRALARIETAEVGVAEGPAWLLADDAEGADGGAGVDEPWAALLPSLDPATMGWRHRDWYVDPELRPQLYDTAGNGGPTVWWNGEIVGAWAQRSDGEIVWRLLLDRGAEARKAVEAEAENLRTWLAARKYVIRYATPLTRELTA</sequence>
<comment type="caution">
    <text evidence="1">The sequence shown here is derived from an EMBL/GenBank/DDBJ whole genome shotgun (WGS) entry which is preliminary data.</text>
</comment>
<dbReference type="EMBL" id="JBEZFP010000228">
    <property type="protein sequence ID" value="MEU8140025.1"/>
    <property type="molecule type" value="Genomic_DNA"/>
</dbReference>
<proteinExistence type="predicted"/>
<gene>
    <name evidence="1" type="ORF">AB0C36_41855</name>
</gene>
<dbReference type="Pfam" id="PF06224">
    <property type="entry name" value="AlkZ-like"/>
    <property type="match status" value="1"/>
</dbReference>
<evidence type="ECO:0000313" key="2">
    <source>
        <dbReference type="Proteomes" id="UP001551482"/>
    </source>
</evidence>
<protein>
    <submittedName>
        <fullName evidence="1">Winged helix DNA-binding domain-containing protein</fullName>
    </submittedName>
</protein>
<dbReference type="GO" id="GO:0003677">
    <property type="term" value="F:DNA binding"/>
    <property type="evidence" value="ECO:0007669"/>
    <property type="project" value="UniProtKB-KW"/>
</dbReference>
<dbReference type="PANTHER" id="PTHR38479:SF2">
    <property type="entry name" value="WINGED HELIX DNA-BINDING DOMAIN-CONTAINING PROTEIN"/>
    <property type="match status" value="1"/>
</dbReference>
<organism evidence="1 2">
    <name type="scientific">Streptodolium elevatio</name>
    <dbReference type="NCBI Taxonomy" id="3157996"/>
    <lineage>
        <taxon>Bacteria</taxon>
        <taxon>Bacillati</taxon>
        <taxon>Actinomycetota</taxon>
        <taxon>Actinomycetes</taxon>
        <taxon>Kitasatosporales</taxon>
        <taxon>Streptomycetaceae</taxon>
        <taxon>Streptodolium</taxon>
    </lineage>
</organism>
<reference evidence="1 2" key="1">
    <citation type="submission" date="2024-06" db="EMBL/GenBank/DDBJ databases">
        <title>The Natural Products Discovery Center: Release of the First 8490 Sequenced Strains for Exploring Actinobacteria Biosynthetic Diversity.</title>
        <authorList>
            <person name="Kalkreuter E."/>
            <person name="Kautsar S.A."/>
            <person name="Yang D."/>
            <person name="Bader C.D."/>
            <person name="Teijaro C.N."/>
            <person name="Fluegel L."/>
            <person name="Davis C.M."/>
            <person name="Simpson J.R."/>
            <person name="Lauterbach L."/>
            <person name="Steele A.D."/>
            <person name="Gui C."/>
            <person name="Meng S."/>
            <person name="Li G."/>
            <person name="Viehrig K."/>
            <person name="Ye F."/>
            <person name="Su P."/>
            <person name="Kiefer A.F."/>
            <person name="Nichols A."/>
            <person name="Cepeda A.J."/>
            <person name="Yan W."/>
            <person name="Fan B."/>
            <person name="Jiang Y."/>
            <person name="Adhikari A."/>
            <person name="Zheng C.-J."/>
            <person name="Schuster L."/>
            <person name="Cowan T.M."/>
            <person name="Smanski M.J."/>
            <person name="Chevrette M.G."/>
            <person name="De Carvalho L.P.S."/>
            <person name="Shen B."/>
        </authorList>
    </citation>
    <scope>NUCLEOTIDE SEQUENCE [LARGE SCALE GENOMIC DNA]</scope>
    <source>
        <strain evidence="1 2">NPDC048946</strain>
    </source>
</reference>
<evidence type="ECO:0000313" key="1">
    <source>
        <dbReference type="EMBL" id="MEU8140025.1"/>
    </source>
</evidence>
<dbReference type="PANTHER" id="PTHR38479">
    <property type="entry name" value="LMO0824 PROTEIN"/>
    <property type="match status" value="1"/>
</dbReference>